<evidence type="ECO:0000256" key="3">
    <source>
        <dbReference type="ARBA" id="ARBA00022737"/>
    </source>
</evidence>
<dbReference type="Proteomes" id="UP000094527">
    <property type="component" value="Unassembled WGS sequence"/>
</dbReference>
<dbReference type="CDD" id="cd11758">
    <property type="entry name" value="SH3_CRK_N"/>
    <property type="match status" value="1"/>
</dbReference>
<dbReference type="InterPro" id="IPR036860">
    <property type="entry name" value="SH2_dom_sf"/>
</dbReference>
<dbReference type="PROSITE" id="PS50002">
    <property type="entry name" value="SH3"/>
    <property type="match status" value="2"/>
</dbReference>
<dbReference type="InterPro" id="IPR035457">
    <property type="entry name" value="CRK_SH3_N"/>
</dbReference>
<dbReference type="PROSITE" id="PS50001">
    <property type="entry name" value="SH2"/>
    <property type="match status" value="1"/>
</dbReference>
<dbReference type="Pfam" id="PF00017">
    <property type="entry name" value="SH2"/>
    <property type="match status" value="1"/>
</dbReference>
<dbReference type="Pfam" id="PF00018">
    <property type="entry name" value="SH3_1"/>
    <property type="match status" value="1"/>
</dbReference>
<dbReference type="CDD" id="cd09926">
    <property type="entry name" value="SH2_CRK_like"/>
    <property type="match status" value="1"/>
</dbReference>
<dbReference type="SMART" id="SM00326">
    <property type="entry name" value="SH3"/>
    <property type="match status" value="2"/>
</dbReference>
<dbReference type="PANTHER" id="PTHR19969:SF5">
    <property type="entry name" value="CRK-LIKE PROTEIN"/>
    <property type="match status" value="1"/>
</dbReference>
<dbReference type="InterPro" id="IPR001452">
    <property type="entry name" value="SH3_domain"/>
</dbReference>
<sequence>MAKTLTFDPFDRRSWYFGPISRQDATDLLMAERDGGVFLVRDSSSIPGDYVLCVKEDCKVCHYIINKVNEDNDGTKYRIGDRYFADLPSLLSFYKLHYLDTTPLVRPATRKLEKVIAKHDFDGADPEDLPFKKNEVLTILSKDEEQWWTARNSLGRIGAIPVPYIKPQYDEKSNDNVMPTPNKPPSETSSQTSENHTPKKTCLEPNKDTYARVKQARVPNAYDDTALKLQVGDIIRVTKINISGQWEGELVMEGGKGGRKGHFPFTHVELIDYDPLTASPNPTIQIPD</sequence>
<evidence type="ECO:0000259" key="8">
    <source>
        <dbReference type="PROSITE" id="PS50001"/>
    </source>
</evidence>
<dbReference type="CDD" id="cd11759">
    <property type="entry name" value="SH3_CRK_C"/>
    <property type="match status" value="1"/>
</dbReference>
<dbReference type="InterPro" id="IPR000980">
    <property type="entry name" value="SH2"/>
</dbReference>
<dbReference type="PRINTS" id="PR00452">
    <property type="entry name" value="SH3DOMAIN"/>
</dbReference>
<dbReference type="Gene3D" id="2.30.30.40">
    <property type="entry name" value="SH3 Domains"/>
    <property type="match status" value="2"/>
</dbReference>
<dbReference type="GO" id="GO:0005737">
    <property type="term" value="C:cytoplasm"/>
    <property type="evidence" value="ECO:0007669"/>
    <property type="project" value="TreeGrafter"/>
</dbReference>
<dbReference type="AlphaFoldDB" id="A0A1D2N376"/>
<dbReference type="InterPro" id="IPR051184">
    <property type="entry name" value="Tyrosine-phos_adapter"/>
</dbReference>
<comment type="caution">
    <text evidence="10">The sequence shown here is derived from an EMBL/GenBank/DDBJ whole genome shotgun (WGS) entry which is preliminary data.</text>
</comment>
<dbReference type="SUPFAM" id="SSF55550">
    <property type="entry name" value="SH2 domain"/>
    <property type="match status" value="1"/>
</dbReference>
<evidence type="ECO:0000259" key="9">
    <source>
        <dbReference type="PROSITE" id="PS50002"/>
    </source>
</evidence>
<comment type="similarity">
    <text evidence="1">Belongs to the CRK family.</text>
</comment>
<evidence type="ECO:0000313" key="10">
    <source>
        <dbReference type="EMBL" id="ODM99737.1"/>
    </source>
</evidence>
<feature type="domain" description="SH3" evidence="9">
    <location>
        <begin position="110"/>
        <end position="170"/>
    </location>
</feature>
<evidence type="ECO:0000256" key="2">
    <source>
        <dbReference type="ARBA" id="ARBA00022443"/>
    </source>
</evidence>
<proteinExistence type="inferred from homology"/>
<name>A0A1D2N376_ORCCI</name>
<dbReference type="GO" id="GO:0030971">
    <property type="term" value="F:receptor tyrosine kinase binding"/>
    <property type="evidence" value="ECO:0007669"/>
    <property type="project" value="TreeGrafter"/>
</dbReference>
<evidence type="ECO:0000256" key="7">
    <source>
        <dbReference type="SAM" id="MobiDB-lite"/>
    </source>
</evidence>
<evidence type="ECO:0000256" key="4">
    <source>
        <dbReference type="ARBA" id="ARBA00022999"/>
    </source>
</evidence>
<organism evidence="10 11">
    <name type="scientific">Orchesella cincta</name>
    <name type="common">Springtail</name>
    <name type="synonym">Podura cincta</name>
    <dbReference type="NCBI Taxonomy" id="48709"/>
    <lineage>
        <taxon>Eukaryota</taxon>
        <taxon>Metazoa</taxon>
        <taxon>Ecdysozoa</taxon>
        <taxon>Arthropoda</taxon>
        <taxon>Hexapoda</taxon>
        <taxon>Collembola</taxon>
        <taxon>Entomobryomorpha</taxon>
        <taxon>Entomobryoidea</taxon>
        <taxon>Orchesellidae</taxon>
        <taxon>Orchesellinae</taxon>
        <taxon>Orchesella</taxon>
    </lineage>
</organism>
<dbReference type="PANTHER" id="PTHR19969">
    <property type="entry name" value="SH2-SH3 ADAPTOR PROTEIN-RELATED"/>
    <property type="match status" value="1"/>
</dbReference>
<evidence type="ECO:0000256" key="5">
    <source>
        <dbReference type="PROSITE-ProRule" id="PRU00191"/>
    </source>
</evidence>
<dbReference type="GO" id="GO:1902531">
    <property type="term" value="P:regulation of intracellular signal transduction"/>
    <property type="evidence" value="ECO:0007669"/>
    <property type="project" value="UniProtKB-ARBA"/>
</dbReference>
<keyword evidence="2 6" id="KW-0728">SH3 domain</keyword>
<dbReference type="InterPro" id="IPR036028">
    <property type="entry name" value="SH3-like_dom_sf"/>
</dbReference>
<dbReference type="OMA" id="SMTRQEA"/>
<feature type="compositionally biased region" description="Polar residues" evidence="7">
    <location>
        <begin position="175"/>
        <end position="195"/>
    </location>
</feature>
<dbReference type="GO" id="GO:0048468">
    <property type="term" value="P:cell development"/>
    <property type="evidence" value="ECO:0007669"/>
    <property type="project" value="UniProtKB-ARBA"/>
</dbReference>
<dbReference type="OrthoDB" id="9204160at2759"/>
<dbReference type="EMBL" id="LJIJ01000258">
    <property type="protein sequence ID" value="ODM99737.1"/>
    <property type="molecule type" value="Genomic_DNA"/>
</dbReference>
<dbReference type="GO" id="GO:0035591">
    <property type="term" value="F:signaling adaptor activity"/>
    <property type="evidence" value="ECO:0007669"/>
    <property type="project" value="TreeGrafter"/>
</dbReference>
<evidence type="ECO:0000256" key="6">
    <source>
        <dbReference type="PROSITE-ProRule" id="PRU00192"/>
    </source>
</evidence>
<dbReference type="InterPro" id="IPR035458">
    <property type="entry name" value="CRK_SH3_C"/>
</dbReference>
<dbReference type="SMART" id="SM00252">
    <property type="entry name" value="SH2"/>
    <property type="match status" value="1"/>
</dbReference>
<dbReference type="PRINTS" id="PR00401">
    <property type="entry name" value="SH2DOMAIN"/>
</dbReference>
<keyword evidence="4 5" id="KW-0727">SH2 domain</keyword>
<evidence type="ECO:0000256" key="1">
    <source>
        <dbReference type="ARBA" id="ARBA00009756"/>
    </source>
</evidence>
<dbReference type="GO" id="GO:0016477">
    <property type="term" value="P:cell migration"/>
    <property type="evidence" value="ECO:0007669"/>
    <property type="project" value="TreeGrafter"/>
</dbReference>
<dbReference type="STRING" id="48709.A0A1D2N376"/>
<dbReference type="GO" id="GO:0007167">
    <property type="term" value="P:enzyme-linked receptor protein signaling pathway"/>
    <property type="evidence" value="ECO:0007669"/>
    <property type="project" value="TreeGrafter"/>
</dbReference>
<evidence type="ECO:0000313" key="11">
    <source>
        <dbReference type="Proteomes" id="UP000094527"/>
    </source>
</evidence>
<dbReference type="Pfam" id="PF07653">
    <property type="entry name" value="SH3_2"/>
    <property type="match status" value="1"/>
</dbReference>
<gene>
    <name evidence="10" type="ORF">Ocin01_06943</name>
</gene>
<keyword evidence="11" id="KW-1185">Reference proteome</keyword>
<feature type="domain" description="SH3" evidence="9">
    <location>
        <begin position="206"/>
        <end position="273"/>
    </location>
</feature>
<dbReference type="SUPFAM" id="SSF50044">
    <property type="entry name" value="SH3-domain"/>
    <property type="match status" value="2"/>
</dbReference>
<accession>A0A1D2N376</accession>
<feature type="region of interest" description="Disordered" evidence="7">
    <location>
        <begin position="168"/>
        <end position="205"/>
    </location>
</feature>
<dbReference type="Gene3D" id="3.30.505.10">
    <property type="entry name" value="SH2 domain"/>
    <property type="match status" value="1"/>
</dbReference>
<protein>
    <submittedName>
        <fullName evidence="10">Adapter molecule Crk</fullName>
    </submittedName>
</protein>
<reference evidence="10 11" key="1">
    <citation type="journal article" date="2016" name="Genome Biol. Evol.">
        <title>Gene Family Evolution Reflects Adaptation to Soil Environmental Stressors in the Genome of the Collembolan Orchesella cincta.</title>
        <authorList>
            <person name="Faddeeva-Vakhrusheva A."/>
            <person name="Derks M.F."/>
            <person name="Anvar S.Y."/>
            <person name="Agamennone V."/>
            <person name="Suring W."/>
            <person name="Smit S."/>
            <person name="van Straalen N.M."/>
            <person name="Roelofs D."/>
        </authorList>
    </citation>
    <scope>NUCLEOTIDE SEQUENCE [LARGE SCALE GENOMIC DNA]</scope>
    <source>
        <tissue evidence="10">Mixed pool</tissue>
    </source>
</reference>
<keyword evidence="3" id="KW-0677">Repeat</keyword>
<feature type="domain" description="SH2" evidence="8">
    <location>
        <begin position="15"/>
        <end position="108"/>
    </location>
</feature>